<protein>
    <recommendedName>
        <fullName evidence="4">BZIP domain-containing protein</fullName>
    </recommendedName>
</protein>
<dbReference type="GO" id="GO:0000976">
    <property type="term" value="F:transcription cis-regulatory region binding"/>
    <property type="evidence" value="ECO:0007669"/>
    <property type="project" value="InterPro"/>
</dbReference>
<feature type="compositionally biased region" description="Low complexity" evidence="3">
    <location>
        <begin position="195"/>
        <end position="210"/>
    </location>
</feature>
<proteinExistence type="predicted"/>
<dbReference type="SMART" id="SM00338">
    <property type="entry name" value="BRLZ"/>
    <property type="match status" value="1"/>
</dbReference>
<keyword evidence="2" id="KW-0539">Nucleus</keyword>
<name>A0A642UQ83_DIURU</name>
<dbReference type="AlphaFoldDB" id="A0A642UQ83"/>
<dbReference type="GO" id="GO:0090575">
    <property type="term" value="C:RNA polymerase II transcription regulator complex"/>
    <property type="evidence" value="ECO:0007669"/>
    <property type="project" value="TreeGrafter"/>
</dbReference>
<evidence type="ECO:0000256" key="3">
    <source>
        <dbReference type="SAM" id="MobiDB-lite"/>
    </source>
</evidence>
<dbReference type="InterPro" id="IPR004827">
    <property type="entry name" value="bZIP"/>
</dbReference>
<evidence type="ECO:0000259" key="4">
    <source>
        <dbReference type="PROSITE" id="PS50217"/>
    </source>
</evidence>
<dbReference type="PANTHER" id="PTHR40621:SF8">
    <property type="entry name" value="AP-1-LIKE TRANSCRIPTION FACTOR YAP3"/>
    <property type="match status" value="1"/>
</dbReference>
<dbReference type="OrthoDB" id="4940293at2759"/>
<evidence type="ECO:0000313" key="5">
    <source>
        <dbReference type="EMBL" id="KAA8903513.1"/>
    </source>
</evidence>
<dbReference type="PROSITE" id="PS50217">
    <property type="entry name" value="BZIP"/>
    <property type="match status" value="1"/>
</dbReference>
<dbReference type="RefSeq" id="XP_034012815.1">
    <property type="nucleotide sequence ID" value="XM_034155045.1"/>
</dbReference>
<reference evidence="5 6" key="1">
    <citation type="submission" date="2019-07" db="EMBL/GenBank/DDBJ databases">
        <title>Genome assembly of two rare yeast pathogens: Diutina rugosa and Trichomonascus ciferrii.</title>
        <authorList>
            <person name="Mixao V."/>
            <person name="Saus E."/>
            <person name="Hansen A."/>
            <person name="Lass-Flor C."/>
            <person name="Gabaldon T."/>
        </authorList>
    </citation>
    <scope>NUCLEOTIDE SEQUENCE [LARGE SCALE GENOMIC DNA]</scope>
    <source>
        <strain evidence="5 6">CBS 613</strain>
    </source>
</reference>
<comment type="caution">
    <text evidence="5">The sequence shown here is derived from an EMBL/GenBank/DDBJ whole genome shotgun (WGS) entry which is preliminary data.</text>
</comment>
<dbReference type="SUPFAM" id="SSF57959">
    <property type="entry name" value="Leucine zipper domain"/>
    <property type="match status" value="1"/>
</dbReference>
<dbReference type="Proteomes" id="UP000449547">
    <property type="component" value="Unassembled WGS sequence"/>
</dbReference>
<dbReference type="Gene3D" id="1.20.5.170">
    <property type="match status" value="1"/>
</dbReference>
<organism evidence="5 6">
    <name type="scientific">Diutina rugosa</name>
    <name type="common">Yeast</name>
    <name type="synonym">Candida rugosa</name>
    <dbReference type="NCBI Taxonomy" id="5481"/>
    <lineage>
        <taxon>Eukaryota</taxon>
        <taxon>Fungi</taxon>
        <taxon>Dikarya</taxon>
        <taxon>Ascomycota</taxon>
        <taxon>Saccharomycotina</taxon>
        <taxon>Pichiomycetes</taxon>
        <taxon>Debaryomycetaceae</taxon>
        <taxon>Diutina</taxon>
    </lineage>
</organism>
<feature type="region of interest" description="Disordered" evidence="3">
    <location>
        <begin position="80"/>
        <end position="108"/>
    </location>
</feature>
<dbReference type="InterPro" id="IPR050936">
    <property type="entry name" value="AP-1-like"/>
</dbReference>
<evidence type="ECO:0000256" key="2">
    <source>
        <dbReference type="ARBA" id="ARBA00023242"/>
    </source>
</evidence>
<dbReference type="InterPro" id="IPR046347">
    <property type="entry name" value="bZIP_sf"/>
</dbReference>
<accession>A0A642UQ83</accession>
<dbReference type="EMBL" id="SWFT01000067">
    <property type="protein sequence ID" value="KAA8903513.1"/>
    <property type="molecule type" value="Genomic_DNA"/>
</dbReference>
<dbReference type="VEuPathDB" id="FungiDB:DIURU_002399"/>
<feature type="region of interest" description="Disordered" evidence="3">
    <location>
        <begin position="190"/>
        <end position="212"/>
    </location>
</feature>
<sequence>MDVKMEDLWTHPDQQQLPPPMYDAFDVDLASVPCDIPTAFAPGPSPMAVPPMGLDFNQFGDSQFAQGNNMFASPISVGDDAAGDANSATSNHTAGTAPRGKKKSKRDLANEQDRLLIARDDSELTPEELALKRKAQNRQAQRAFRERKETRLKELEAKLVQSEEERQRLMDQLECMRAHNMNIQSENQQLKANVSPSSTSPDSQQSLPTTNTSNVSAFEFPLSQDQFFRGLLDGTSHEIKADHVNRVYTSPDSEDKLLAIGAVWDYLLARSEEAGIELETEDIQSIMNRLRGQEKCHGFGPAYSMSVVNAAFEAGITHG</sequence>
<evidence type="ECO:0000256" key="1">
    <source>
        <dbReference type="ARBA" id="ARBA00004123"/>
    </source>
</evidence>
<dbReference type="PROSITE" id="PS00036">
    <property type="entry name" value="BZIP_BASIC"/>
    <property type="match status" value="1"/>
</dbReference>
<evidence type="ECO:0000313" key="6">
    <source>
        <dbReference type="Proteomes" id="UP000449547"/>
    </source>
</evidence>
<dbReference type="GeneID" id="54781050"/>
<dbReference type="PANTHER" id="PTHR40621">
    <property type="entry name" value="TRANSCRIPTION FACTOR KAPC-RELATED"/>
    <property type="match status" value="1"/>
</dbReference>
<dbReference type="CDD" id="cd14688">
    <property type="entry name" value="bZIP_YAP"/>
    <property type="match status" value="1"/>
</dbReference>
<feature type="domain" description="BZIP" evidence="4">
    <location>
        <begin position="127"/>
        <end position="190"/>
    </location>
</feature>
<comment type="subcellular location">
    <subcellularLocation>
        <location evidence="1">Nucleus</location>
    </subcellularLocation>
</comment>
<dbReference type="OMA" id="SEVCHEY"/>
<dbReference type="GO" id="GO:0001228">
    <property type="term" value="F:DNA-binding transcription activator activity, RNA polymerase II-specific"/>
    <property type="evidence" value="ECO:0007669"/>
    <property type="project" value="TreeGrafter"/>
</dbReference>
<gene>
    <name evidence="5" type="ORF">DIURU_002399</name>
</gene>
<keyword evidence="6" id="KW-1185">Reference proteome</keyword>